<evidence type="ECO:0000313" key="2">
    <source>
        <dbReference type="Proteomes" id="UP000202419"/>
    </source>
</evidence>
<sequence length="80" mass="9335">MARFLRRHSTEDNLVVTRVSGRTRKITKELPKRMSVHYRRDISIKLADVLALETVRRIRSSIRMANVTELEVMSPKICVV</sequence>
<keyword evidence="2" id="KW-1185">Reference proteome</keyword>
<dbReference type="EMBL" id="DQ491002">
    <property type="protein sequence ID" value="ABT14889.1"/>
    <property type="molecule type" value="Genomic_DNA"/>
</dbReference>
<name>A7IX15_PBCVN</name>
<proteinExistence type="predicted"/>
<gene>
    <name evidence="1" type="primary">b490L</name>
    <name evidence="1" type="ORF">NY2A_b490L</name>
</gene>
<evidence type="ECO:0000313" key="1">
    <source>
        <dbReference type="EMBL" id="ABT14889.1"/>
    </source>
</evidence>
<organismHost>
    <name type="scientific">Chlorella</name>
    <dbReference type="NCBI Taxonomy" id="3071"/>
</organismHost>
<dbReference type="OrthoDB" id="40422at10239"/>
<reference evidence="1 2" key="1">
    <citation type="journal article" date="2007" name="Virology">
        <title>Sequence and annotation of the 369-kb NY-2A and the 345-kb AR158 viruses that infect Chlorella NC64A.</title>
        <authorList>
            <person name="Fitzgerald L.A."/>
            <person name="Graves M.V."/>
            <person name="Li X."/>
            <person name="Feldblyum T."/>
            <person name="Nierman W.C."/>
            <person name="Van Etten J.L."/>
        </authorList>
    </citation>
    <scope>NUCLEOTIDE SEQUENCE [LARGE SCALE GENOMIC DNA]</scope>
    <source>
        <strain evidence="1 2">NY-2A</strain>
    </source>
</reference>
<dbReference type="RefSeq" id="YP_001497686.1">
    <property type="nucleotide sequence ID" value="NC_009898.1"/>
</dbReference>
<accession>A7IX15</accession>
<protein>
    <submittedName>
        <fullName evidence="1">Uncharacterized protein b490L</fullName>
    </submittedName>
</protein>
<dbReference type="GeneID" id="5659087"/>
<organism evidence="1 2">
    <name type="scientific">Paramecium bursaria Chlorella virus NY2A</name>
    <name type="common">PBCV-NY2A</name>
    <dbReference type="NCBI Taxonomy" id="46021"/>
    <lineage>
        <taxon>Viruses</taxon>
        <taxon>Varidnaviria</taxon>
        <taxon>Bamfordvirae</taxon>
        <taxon>Nucleocytoviricota</taxon>
        <taxon>Megaviricetes</taxon>
        <taxon>Algavirales</taxon>
        <taxon>Phycodnaviridae</taxon>
        <taxon>Chlorovirus</taxon>
        <taxon>Chlorovirus americanus</taxon>
    </lineage>
</organism>
<dbReference type="KEGG" id="vg:5659087"/>
<dbReference type="Proteomes" id="UP000202419">
    <property type="component" value="Segment"/>
</dbReference>